<keyword evidence="3" id="KW-0547">Nucleotide-binding</keyword>
<dbReference type="InterPro" id="IPR017871">
    <property type="entry name" value="ABC_transporter-like_CS"/>
</dbReference>
<accession>A0ABU8N0V8</accession>
<evidence type="ECO:0000256" key="5">
    <source>
        <dbReference type="ARBA" id="ARBA00022989"/>
    </source>
</evidence>
<dbReference type="SUPFAM" id="SSF52540">
    <property type="entry name" value="P-loop containing nucleoside triphosphate hydrolases"/>
    <property type="match status" value="2"/>
</dbReference>
<feature type="transmembrane region" description="Helical" evidence="7">
    <location>
        <begin position="256"/>
        <end position="274"/>
    </location>
</feature>
<dbReference type="RefSeq" id="WP_337712077.1">
    <property type="nucleotide sequence ID" value="NZ_JBBEGL010000001.1"/>
</dbReference>
<dbReference type="PROSITE" id="PS00211">
    <property type="entry name" value="ABC_TRANSPORTER_1"/>
    <property type="match status" value="1"/>
</dbReference>
<evidence type="ECO:0000256" key="6">
    <source>
        <dbReference type="ARBA" id="ARBA00023136"/>
    </source>
</evidence>
<feature type="transmembrane region" description="Helical" evidence="7">
    <location>
        <begin position="575"/>
        <end position="598"/>
    </location>
</feature>
<feature type="transmembrane region" description="Helical" evidence="7">
    <location>
        <begin position="151"/>
        <end position="171"/>
    </location>
</feature>
<dbReference type="NCBIfam" id="TIGR02868">
    <property type="entry name" value="CydC"/>
    <property type="match status" value="1"/>
</dbReference>
<evidence type="ECO:0000313" key="11">
    <source>
        <dbReference type="Proteomes" id="UP001370100"/>
    </source>
</evidence>
<organism evidence="10 11">
    <name type="scientific">Actinomycetospora aeridis</name>
    <dbReference type="NCBI Taxonomy" id="3129231"/>
    <lineage>
        <taxon>Bacteria</taxon>
        <taxon>Bacillati</taxon>
        <taxon>Actinomycetota</taxon>
        <taxon>Actinomycetes</taxon>
        <taxon>Pseudonocardiales</taxon>
        <taxon>Pseudonocardiaceae</taxon>
        <taxon>Actinomycetospora</taxon>
    </lineage>
</organism>
<evidence type="ECO:0000256" key="1">
    <source>
        <dbReference type="ARBA" id="ARBA00004651"/>
    </source>
</evidence>
<dbReference type="Gene3D" id="1.20.1560.10">
    <property type="entry name" value="ABC transporter type 1, transmembrane domain"/>
    <property type="match status" value="2"/>
</dbReference>
<dbReference type="InterPro" id="IPR003439">
    <property type="entry name" value="ABC_transporter-like_ATP-bd"/>
</dbReference>
<sequence>MTGPVDRRLLGLAPRAGVAGLVLVGVLQAASTVAAALAAASVVTSLVVGPGVVPRAAVLVLVLVVAARAVLAWLEPVLAARTGERVVEQERERLLERLGHDDAPAIVPLASHGVDALRGWFTATLPALVVAVVLPPAVIAVLALADPTSALVVAVTLPLVPVFAVLLGWAARAAARREWAAGERLAGHFLDTVTGLATLRLFGRERRAVESVTDLGERHRAASTRVLRVAFLSSAALELLGTLSVGLVAVGAGVRLVEGAMTLYPALVAILLAGEAHRPLREAGARFHDTARATAVLDERDALSSSAPAPSLARTVSAGDARVRVGGLSVTHPGRLDATPSLPVLEARGGELVVVAGPSGVGKTTLLRALAGTLDDAARSSGSVSVQGRLLVLGQHPQLPHAATVGEALGAGSPDVLRRLGLPLDPAQPLAEGGRSLSSGQRRRLALARVLGEASDDPAGTVVLLDEPTAHLDADTERAVVEELRSLAGRGALVLAVAHRPALRKAADRVVELGAPGVDGANALFAASMRRNAAFAPAPSEPEPATAGANGDFARLEAASSAFAATPARRGLPTAVALGTGAAVAGVALTAAAAWLIARAAAQPPILTLSIAVVAVRGFAIARPVLRYLERVTAHADVLARMVRWRRRVVAALAERVPGAVAGRRGHLLARVTDDVDLRLDGLVRGVLPLAVAGLALPVLLGVAALASPVVAAALLPGLAVATVGAPLAAALAARRAAPAAEAATDDLRAAVVETHAARDELAARGADALRARPRATAAALARARRREAAGGAVAGALAQLGLGAASVAAALAAPASVSPELAAVAVLAPLALGETVVALPAAAAAVVRGRRARARLAALAVPVPPAREPGHPATPAGRDLHLHDVTAGWGAEPALRGLDLDLPAGHRVGITGASGAGKSTLAAVLLRLLDPRRGTVTLGGVDAAAVRGEDWRRLVALVGEHDHVFATTLRENLHFAAPDASDADLVAVLHRVRLGDWFAGLPDGLDTWLAAGTVSGGERRRLATARALLVDPAVLVLDEPTEGLDPATAAVLVADLLDASAGRTVVLLAHRGEGLDLVDEVRHLAGGTLDAQAKSPAA</sequence>
<dbReference type="InterPro" id="IPR036640">
    <property type="entry name" value="ABC1_TM_sf"/>
</dbReference>
<evidence type="ECO:0000256" key="4">
    <source>
        <dbReference type="ARBA" id="ARBA00022840"/>
    </source>
</evidence>
<evidence type="ECO:0000259" key="9">
    <source>
        <dbReference type="PROSITE" id="PS50929"/>
    </source>
</evidence>
<feature type="transmembrane region" description="Helical" evidence="7">
    <location>
        <begin position="713"/>
        <end position="734"/>
    </location>
</feature>
<feature type="transmembrane region" description="Helical" evidence="7">
    <location>
        <begin position="604"/>
        <end position="622"/>
    </location>
</feature>
<dbReference type="PANTHER" id="PTHR24221:SF654">
    <property type="entry name" value="ATP-BINDING CASSETTE SUB-FAMILY B MEMBER 6"/>
    <property type="match status" value="1"/>
</dbReference>
<reference evidence="10 11" key="1">
    <citation type="submission" date="2024-03" db="EMBL/GenBank/DDBJ databases">
        <title>Actinomycetospora sp. OC33-EN06, a novel actinomycete isolated from wild orchid (Aerides multiflora).</title>
        <authorList>
            <person name="Suriyachadkun C."/>
        </authorList>
    </citation>
    <scope>NUCLEOTIDE SEQUENCE [LARGE SCALE GENOMIC DNA]</scope>
    <source>
        <strain evidence="10 11">OC33-EN06</strain>
    </source>
</reference>
<dbReference type="PANTHER" id="PTHR24221">
    <property type="entry name" value="ATP-BINDING CASSETTE SUB-FAMILY B"/>
    <property type="match status" value="1"/>
</dbReference>
<dbReference type="SMART" id="SM00382">
    <property type="entry name" value="AAA"/>
    <property type="match status" value="2"/>
</dbReference>
<dbReference type="PROSITE" id="PS50893">
    <property type="entry name" value="ABC_TRANSPORTER_2"/>
    <property type="match status" value="2"/>
</dbReference>
<feature type="domain" description="ABC transporter" evidence="8">
    <location>
        <begin position="323"/>
        <end position="540"/>
    </location>
</feature>
<feature type="transmembrane region" description="Helical" evidence="7">
    <location>
        <begin position="687"/>
        <end position="707"/>
    </location>
</feature>
<feature type="domain" description="ABC transporter" evidence="8">
    <location>
        <begin position="881"/>
        <end position="1099"/>
    </location>
</feature>
<dbReference type="InterPro" id="IPR027417">
    <property type="entry name" value="P-loop_NTPase"/>
</dbReference>
<comment type="caution">
    <text evidence="10">The sequence shown here is derived from an EMBL/GenBank/DDBJ whole genome shotgun (WGS) entry which is preliminary data.</text>
</comment>
<dbReference type="SUPFAM" id="SSF90123">
    <property type="entry name" value="ABC transporter transmembrane region"/>
    <property type="match status" value="2"/>
</dbReference>
<dbReference type="CDD" id="cd03228">
    <property type="entry name" value="ABCC_MRP_Like"/>
    <property type="match status" value="1"/>
</dbReference>
<evidence type="ECO:0000313" key="10">
    <source>
        <dbReference type="EMBL" id="MEJ2885607.1"/>
    </source>
</evidence>
<feature type="transmembrane region" description="Helical" evidence="7">
    <location>
        <begin position="793"/>
        <end position="816"/>
    </location>
</feature>
<feature type="domain" description="ABC transmembrane type-1" evidence="9">
    <location>
        <begin position="575"/>
        <end position="755"/>
    </location>
</feature>
<gene>
    <name evidence="10" type="primary">cydC</name>
    <name evidence="10" type="ORF">WCD41_04035</name>
</gene>
<dbReference type="InterPro" id="IPR014223">
    <property type="entry name" value="ABC_CydC/D"/>
</dbReference>
<protein>
    <submittedName>
        <fullName evidence="10">Thiol reductant ABC exporter subunit CydC</fullName>
    </submittedName>
</protein>
<feature type="domain" description="ABC transmembrane type-1" evidence="9">
    <location>
        <begin position="19"/>
        <end position="292"/>
    </location>
</feature>
<dbReference type="InterPro" id="IPR011527">
    <property type="entry name" value="ABC1_TM_dom"/>
</dbReference>
<evidence type="ECO:0000256" key="2">
    <source>
        <dbReference type="ARBA" id="ARBA00022692"/>
    </source>
</evidence>
<dbReference type="Proteomes" id="UP001370100">
    <property type="component" value="Unassembled WGS sequence"/>
</dbReference>
<keyword evidence="6 7" id="KW-0472">Membrane</keyword>
<feature type="transmembrane region" description="Helical" evidence="7">
    <location>
        <begin position="56"/>
        <end position="74"/>
    </location>
</feature>
<dbReference type="EMBL" id="JBBEGL010000001">
    <property type="protein sequence ID" value="MEJ2885607.1"/>
    <property type="molecule type" value="Genomic_DNA"/>
</dbReference>
<feature type="transmembrane region" description="Helical" evidence="7">
    <location>
        <begin position="226"/>
        <end position="250"/>
    </location>
</feature>
<dbReference type="PROSITE" id="PS50929">
    <property type="entry name" value="ABC_TM1F"/>
    <property type="match status" value="2"/>
</dbReference>
<keyword evidence="4" id="KW-0067">ATP-binding</keyword>
<proteinExistence type="predicted"/>
<name>A0ABU8N0V8_9PSEU</name>
<keyword evidence="2 7" id="KW-0812">Transmembrane</keyword>
<dbReference type="Pfam" id="PF00664">
    <property type="entry name" value="ABC_membrane"/>
    <property type="match status" value="1"/>
</dbReference>
<feature type="transmembrane region" description="Helical" evidence="7">
    <location>
        <begin position="125"/>
        <end position="145"/>
    </location>
</feature>
<feature type="transmembrane region" description="Helical" evidence="7">
    <location>
        <begin position="822"/>
        <end position="848"/>
    </location>
</feature>
<evidence type="ECO:0000259" key="8">
    <source>
        <dbReference type="PROSITE" id="PS50893"/>
    </source>
</evidence>
<evidence type="ECO:0000256" key="7">
    <source>
        <dbReference type="SAM" id="Phobius"/>
    </source>
</evidence>
<dbReference type="Gene3D" id="3.40.50.300">
    <property type="entry name" value="P-loop containing nucleotide triphosphate hydrolases"/>
    <property type="match status" value="2"/>
</dbReference>
<keyword evidence="5 7" id="KW-1133">Transmembrane helix</keyword>
<comment type="subcellular location">
    <subcellularLocation>
        <location evidence="1">Cell membrane</location>
        <topology evidence="1">Multi-pass membrane protein</topology>
    </subcellularLocation>
</comment>
<dbReference type="Pfam" id="PF00005">
    <property type="entry name" value="ABC_tran"/>
    <property type="match status" value="2"/>
</dbReference>
<keyword evidence="11" id="KW-1185">Reference proteome</keyword>
<evidence type="ECO:0000256" key="3">
    <source>
        <dbReference type="ARBA" id="ARBA00022741"/>
    </source>
</evidence>
<dbReference type="InterPro" id="IPR039421">
    <property type="entry name" value="Type_1_exporter"/>
</dbReference>
<dbReference type="InterPro" id="IPR003593">
    <property type="entry name" value="AAA+_ATPase"/>
</dbReference>